<feature type="non-terminal residue" evidence="1">
    <location>
        <position position="390"/>
    </location>
</feature>
<organism evidence="1 2">
    <name type="scientific">Winogradskyella marina</name>
    <dbReference type="NCBI Taxonomy" id="2785530"/>
    <lineage>
        <taxon>Bacteria</taxon>
        <taxon>Pseudomonadati</taxon>
        <taxon>Bacteroidota</taxon>
        <taxon>Flavobacteriia</taxon>
        <taxon>Flavobacteriales</taxon>
        <taxon>Flavobacteriaceae</taxon>
        <taxon>Winogradskyella</taxon>
    </lineage>
</organism>
<keyword evidence="2" id="KW-1185">Reference proteome</keyword>
<evidence type="ECO:0000313" key="1">
    <source>
        <dbReference type="EMBL" id="MBF8148888.1"/>
    </source>
</evidence>
<gene>
    <name evidence="1" type="ORF">ITJ86_03205</name>
</gene>
<comment type="caution">
    <text evidence="1">The sequence shown here is derived from an EMBL/GenBank/DDBJ whole genome shotgun (WGS) entry which is preliminary data.</text>
</comment>
<dbReference type="InterPro" id="IPR036322">
    <property type="entry name" value="WD40_repeat_dom_sf"/>
</dbReference>
<evidence type="ECO:0008006" key="3">
    <source>
        <dbReference type="Google" id="ProtNLM"/>
    </source>
</evidence>
<protein>
    <recommendedName>
        <fullName evidence="3">Calcium-binding protein</fullName>
    </recommendedName>
</protein>
<dbReference type="EMBL" id="JADOET010000002">
    <property type="protein sequence ID" value="MBF8148888.1"/>
    <property type="molecule type" value="Genomic_DNA"/>
</dbReference>
<dbReference type="Proteomes" id="UP000611215">
    <property type="component" value="Unassembled WGS sequence"/>
</dbReference>
<evidence type="ECO:0000313" key="2">
    <source>
        <dbReference type="Proteomes" id="UP000611215"/>
    </source>
</evidence>
<reference evidence="1 2" key="1">
    <citation type="submission" date="2020-11" db="EMBL/GenBank/DDBJ databases">
        <title>Winogradskyella marina sp. nov., isolated from marine sediment.</title>
        <authorList>
            <person name="Bo J."/>
            <person name="Wang S."/>
            <person name="Song X."/>
            <person name="Du Z."/>
        </authorList>
    </citation>
    <scope>NUCLEOTIDE SEQUENCE [LARGE SCALE GENOMIC DNA]</scope>
    <source>
        <strain evidence="1 2">F6397</strain>
    </source>
</reference>
<proteinExistence type="predicted"/>
<accession>A0ABS0EEL9</accession>
<name>A0ABS0EEL9_9FLAO</name>
<dbReference type="SUPFAM" id="SSF50978">
    <property type="entry name" value="WD40 repeat-like"/>
    <property type="match status" value="1"/>
</dbReference>
<sequence length="390" mass="41739">MKKLLLLLILITSNLIYSQVGIGTDMPNPSTQLEIVSGNRGILIPQLPLTSVTDQTTISAGNIESLLVYNTNTSSTLSPGYYYWFEGRWNKLMVEDDLPDNIVFWDIQNNEFTYTDENGDDHVINMSDLENLTYLGLNTEDFTLEYTDEDGVVTSIDLEDVIKHFEVLTTIVANSDGTFTFTDEEGNLTVIDISDLETITSLALNADNTHIDYTDENGTVTQLDLTQIVQNLETLTTVVENNDGTFSFTDEAGSTTIIDIGNLETITSIQDNGDGTITYRDENGNETVISLSAGPAGQDGTSAYEEWLAAGHSGSEQDFLGSLVGADGADGIDGTSVTVTDNGNGTITVSDGTNDVIVTNGTDGEDGVDGTSVTVTDNGNGTVTVSDGTT</sequence>